<gene>
    <name evidence="2" type="ORF">Ahy_A06g026118</name>
</gene>
<dbReference type="AlphaFoldDB" id="A0A445CJH8"/>
<name>A0A445CJH8_ARAHY</name>
<dbReference type="InterPro" id="IPR044824">
    <property type="entry name" value="MAIN-like"/>
</dbReference>
<reference evidence="2 3" key="1">
    <citation type="submission" date="2019-01" db="EMBL/GenBank/DDBJ databases">
        <title>Sequencing of cultivated peanut Arachis hypogaea provides insights into genome evolution and oil improvement.</title>
        <authorList>
            <person name="Chen X."/>
        </authorList>
    </citation>
    <scope>NUCLEOTIDE SEQUENCE [LARGE SCALE GENOMIC DNA]</scope>
    <source>
        <strain evidence="3">cv. Fuhuasheng</strain>
        <tissue evidence="2">Leaves</tissue>
    </source>
</reference>
<dbReference type="PANTHER" id="PTHR46033">
    <property type="entry name" value="PROTEIN MAIN-LIKE 2"/>
    <property type="match status" value="1"/>
</dbReference>
<comment type="caution">
    <text evidence="2">The sequence shown here is derived from an EMBL/GenBank/DDBJ whole genome shotgun (WGS) entry which is preliminary data.</text>
</comment>
<evidence type="ECO:0000259" key="1">
    <source>
        <dbReference type="Pfam" id="PF10536"/>
    </source>
</evidence>
<protein>
    <recommendedName>
        <fullName evidence="1">Aminotransferase-like plant mobile domain-containing protein</fullName>
    </recommendedName>
</protein>
<dbReference type="GO" id="GO:0010073">
    <property type="term" value="P:meristem maintenance"/>
    <property type="evidence" value="ECO:0007669"/>
    <property type="project" value="InterPro"/>
</dbReference>
<feature type="domain" description="Aminotransferase-like plant mobile" evidence="1">
    <location>
        <begin position="7"/>
        <end position="56"/>
    </location>
</feature>
<dbReference type="Pfam" id="PF10536">
    <property type="entry name" value="PMD"/>
    <property type="match status" value="1"/>
</dbReference>
<accession>A0A445CJH8</accession>
<evidence type="ECO:0000313" key="3">
    <source>
        <dbReference type="Proteomes" id="UP000289738"/>
    </source>
</evidence>
<dbReference type="PANTHER" id="PTHR46033:SF8">
    <property type="entry name" value="PROTEIN MAINTENANCE OF MERISTEMS-LIKE"/>
    <property type="match status" value="1"/>
</dbReference>
<keyword evidence="3" id="KW-1185">Reference proteome</keyword>
<organism evidence="2 3">
    <name type="scientific">Arachis hypogaea</name>
    <name type="common">Peanut</name>
    <dbReference type="NCBI Taxonomy" id="3818"/>
    <lineage>
        <taxon>Eukaryota</taxon>
        <taxon>Viridiplantae</taxon>
        <taxon>Streptophyta</taxon>
        <taxon>Embryophyta</taxon>
        <taxon>Tracheophyta</taxon>
        <taxon>Spermatophyta</taxon>
        <taxon>Magnoliopsida</taxon>
        <taxon>eudicotyledons</taxon>
        <taxon>Gunneridae</taxon>
        <taxon>Pentapetalae</taxon>
        <taxon>rosids</taxon>
        <taxon>fabids</taxon>
        <taxon>Fabales</taxon>
        <taxon>Fabaceae</taxon>
        <taxon>Papilionoideae</taxon>
        <taxon>50 kb inversion clade</taxon>
        <taxon>dalbergioids sensu lato</taxon>
        <taxon>Dalbergieae</taxon>
        <taxon>Pterocarpus clade</taxon>
        <taxon>Arachis</taxon>
    </lineage>
</organism>
<dbReference type="Proteomes" id="UP000289738">
    <property type="component" value="Chromosome A06"/>
</dbReference>
<sequence length="105" mass="12503">MVPFRDFTFDNSLIMEFVERWRSNIHTFHLPWGEATITLQDVAYHLGLRTHKDPVGWDRVHRIPLIDNPETLRQYTTCYIMLLIGGYLMTDKSNNLVHLHWLPLL</sequence>
<dbReference type="InterPro" id="IPR019557">
    <property type="entry name" value="AminoTfrase-like_pln_mobile"/>
</dbReference>
<dbReference type="EMBL" id="SDMP01000006">
    <property type="protein sequence ID" value="RYR51060.1"/>
    <property type="molecule type" value="Genomic_DNA"/>
</dbReference>
<proteinExistence type="predicted"/>
<evidence type="ECO:0000313" key="2">
    <source>
        <dbReference type="EMBL" id="RYR51060.1"/>
    </source>
</evidence>